<evidence type="ECO:0000259" key="1">
    <source>
        <dbReference type="Pfam" id="PF00534"/>
    </source>
</evidence>
<dbReference type="InterPro" id="IPR028098">
    <property type="entry name" value="Glyco_trans_4-like_N"/>
</dbReference>
<name>A0AAW7Q9R8_9BACT</name>
<dbReference type="PANTHER" id="PTHR45947:SF3">
    <property type="entry name" value="SULFOQUINOVOSYL TRANSFERASE SQD2"/>
    <property type="match status" value="1"/>
</dbReference>
<comment type="caution">
    <text evidence="3">The sequence shown here is derived from an EMBL/GenBank/DDBJ whole genome shotgun (WGS) entry which is preliminary data.</text>
</comment>
<dbReference type="Pfam" id="PF00534">
    <property type="entry name" value="Glycos_transf_1"/>
    <property type="match status" value="1"/>
</dbReference>
<accession>A0AAW7Q9R8</accession>
<evidence type="ECO:0000313" key="3">
    <source>
        <dbReference type="EMBL" id="MDN5122765.1"/>
    </source>
</evidence>
<dbReference type="Proteomes" id="UP001170364">
    <property type="component" value="Unassembled WGS sequence"/>
</dbReference>
<dbReference type="Gene3D" id="3.40.50.2000">
    <property type="entry name" value="Glycogen Phosphorylase B"/>
    <property type="match status" value="2"/>
</dbReference>
<reference evidence="3" key="2">
    <citation type="submission" date="2023-01" db="EMBL/GenBank/DDBJ databases">
        <authorList>
            <person name="Uljanovas D."/>
        </authorList>
    </citation>
    <scope>NUCLEOTIDE SEQUENCE</scope>
    <source>
        <strain evidence="3">S41</strain>
    </source>
</reference>
<dbReference type="PANTHER" id="PTHR45947">
    <property type="entry name" value="SULFOQUINOVOSYL TRANSFERASE SQD2"/>
    <property type="match status" value="1"/>
</dbReference>
<sequence length="352" mass="41344">MKILYIIDKPNMYGSEQHLLDVIKSFSQSQDVSLIAFSKGEMLEHLPKIKVAIFKIRWICKLSEFLHLYEFIKNEKPDLIHCHQPKALFYGTVIGKFLGIKTIITVHSRPYDHALIHKNLFKRLVVFIFHNFISFVSKILANKIIYVNNKMYLKSIFKYKSQYISNWLKSDIKYTTSKSFNKKKKINFLTVGSISKSKGFDLLIDFFNILKKDSIDFSAKVYGHIQDDFIKDITIPEEVELCGFKNNIINAYQEADIFILFSRSETFGLSYLEAMSQGLPIICLDLDDFIELIPNDNIKVKNIEEDIVDLLQKILKKEKYEKISRINIDKSKEYSYDKKMEQLKLVYEEMSR</sequence>
<dbReference type="RefSeq" id="WP_301369839.1">
    <property type="nucleotide sequence ID" value="NZ_JAQJJF010000019.1"/>
</dbReference>
<protein>
    <submittedName>
        <fullName evidence="3">Glycosyltransferase family 4 protein</fullName>
    </submittedName>
</protein>
<gene>
    <name evidence="3" type="ORF">PJV93_02445</name>
</gene>
<dbReference type="InterPro" id="IPR050194">
    <property type="entry name" value="Glycosyltransferase_grp1"/>
</dbReference>
<evidence type="ECO:0000313" key="4">
    <source>
        <dbReference type="Proteomes" id="UP001170364"/>
    </source>
</evidence>
<evidence type="ECO:0000259" key="2">
    <source>
        <dbReference type="Pfam" id="PF13439"/>
    </source>
</evidence>
<dbReference type="CDD" id="cd03801">
    <property type="entry name" value="GT4_PimA-like"/>
    <property type="match status" value="1"/>
</dbReference>
<organism evidence="3 4">
    <name type="scientific">Aliarcobacter butzleri</name>
    <dbReference type="NCBI Taxonomy" id="28197"/>
    <lineage>
        <taxon>Bacteria</taxon>
        <taxon>Pseudomonadati</taxon>
        <taxon>Campylobacterota</taxon>
        <taxon>Epsilonproteobacteria</taxon>
        <taxon>Campylobacterales</taxon>
        <taxon>Arcobacteraceae</taxon>
        <taxon>Aliarcobacter</taxon>
    </lineage>
</organism>
<reference evidence="3" key="1">
    <citation type="journal article" date="2023" name="Microorganisms">
        <title>Genomic Characterization of Arcobacter butzleri Strains Isolated from Various Sources in Lithuania.</title>
        <authorList>
            <person name="Uljanovas D."/>
            <person name="Golz G."/>
            <person name="Fleischmann S."/>
            <person name="Kudirkiene E."/>
            <person name="Kasetiene N."/>
            <person name="Grineviciene A."/>
            <person name="Tamuleviciene E."/>
            <person name="Aksomaitiene J."/>
            <person name="Alter T."/>
            <person name="Malakauskas M."/>
        </authorList>
    </citation>
    <scope>NUCLEOTIDE SEQUENCE</scope>
    <source>
        <strain evidence="3">S41</strain>
    </source>
</reference>
<dbReference type="SUPFAM" id="SSF53756">
    <property type="entry name" value="UDP-Glycosyltransferase/glycogen phosphorylase"/>
    <property type="match status" value="1"/>
</dbReference>
<dbReference type="AlphaFoldDB" id="A0AAW7Q9R8"/>
<dbReference type="EMBL" id="JAQJJG010000002">
    <property type="protein sequence ID" value="MDN5122765.1"/>
    <property type="molecule type" value="Genomic_DNA"/>
</dbReference>
<feature type="domain" description="Glycosyl transferase family 1" evidence="1">
    <location>
        <begin position="178"/>
        <end position="322"/>
    </location>
</feature>
<proteinExistence type="predicted"/>
<dbReference type="InterPro" id="IPR001296">
    <property type="entry name" value="Glyco_trans_1"/>
</dbReference>
<dbReference type="GO" id="GO:0016757">
    <property type="term" value="F:glycosyltransferase activity"/>
    <property type="evidence" value="ECO:0007669"/>
    <property type="project" value="InterPro"/>
</dbReference>
<feature type="domain" description="Glycosyltransferase subfamily 4-like N-terminal" evidence="2">
    <location>
        <begin position="14"/>
        <end position="142"/>
    </location>
</feature>
<dbReference type="Pfam" id="PF13439">
    <property type="entry name" value="Glyco_transf_4"/>
    <property type="match status" value="1"/>
</dbReference>